<dbReference type="EMBL" id="JAQNDL010000001">
    <property type="protein sequence ID" value="MDC0718329.1"/>
    <property type="molecule type" value="Genomic_DNA"/>
</dbReference>
<dbReference type="InterPro" id="IPR011644">
    <property type="entry name" value="Heme_NO-bd"/>
</dbReference>
<evidence type="ECO:0000313" key="3">
    <source>
        <dbReference type="Proteomes" id="UP001221686"/>
    </source>
</evidence>
<dbReference type="PANTHER" id="PTHR45655">
    <property type="entry name" value="GUANYLATE CYCLASE SOLUBLE SUBUNIT BETA-2"/>
    <property type="match status" value="1"/>
</dbReference>
<dbReference type="PANTHER" id="PTHR45655:SF13">
    <property type="entry name" value="SOLUBLE GUANYLATE CYCLASE GCY-32-RELATED"/>
    <property type="match status" value="1"/>
</dbReference>
<gene>
    <name evidence="2" type="ORF">POL25_15585</name>
</gene>
<comment type="caution">
    <text evidence="2">The sequence shown here is derived from an EMBL/GenBank/DDBJ whole genome shotgun (WGS) entry which is preliminary data.</text>
</comment>
<reference evidence="2 3" key="1">
    <citation type="submission" date="2022-11" db="EMBL/GenBank/DDBJ databases">
        <title>Minimal conservation of predation-associated metabolite biosynthetic gene clusters underscores biosynthetic potential of Myxococcota including descriptions for ten novel species: Archangium lansinium sp. nov., Myxococcus landrumus sp. nov., Nannocystis bai.</title>
        <authorList>
            <person name="Ahearne A."/>
            <person name="Stevens C."/>
            <person name="Dowd S."/>
        </authorList>
    </citation>
    <scope>NUCLEOTIDE SEQUENCE [LARGE SCALE GENOMIC DNA]</scope>
    <source>
        <strain evidence="2 3">BB15-2</strain>
    </source>
</reference>
<dbReference type="Pfam" id="PF07700">
    <property type="entry name" value="HNOB"/>
    <property type="match status" value="1"/>
</dbReference>
<evidence type="ECO:0000313" key="2">
    <source>
        <dbReference type="EMBL" id="MDC0718329.1"/>
    </source>
</evidence>
<name>A0ABT5DZ46_9BACT</name>
<keyword evidence="3" id="KW-1185">Reference proteome</keyword>
<dbReference type="Gene3D" id="3.90.1520.10">
    <property type="entry name" value="H-NOX domain"/>
    <property type="match status" value="1"/>
</dbReference>
<proteinExistence type="predicted"/>
<feature type="domain" description="Heme NO-binding" evidence="1">
    <location>
        <begin position="2"/>
        <end position="163"/>
    </location>
</feature>
<organism evidence="2 3">
    <name type="scientific">Nannocystis bainbridge</name>
    <dbReference type="NCBI Taxonomy" id="2995303"/>
    <lineage>
        <taxon>Bacteria</taxon>
        <taxon>Pseudomonadati</taxon>
        <taxon>Myxococcota</taxon>
        <taxon>Polyangia</taxon>
        <taxon>Nannocystales</taxon>
        <taxon>Nannocystaceae</taxon>
        <taxon>Nannocystis</taxon>
    </lineage>
</organism>
<dbReference type="SUPFAM" id="SSF111126">
    <property type="entry name" value="Ligand-binding domain in the NO signalling and Golgi transport"/>
    <property type="match status" value="1"/>
</dbReference>
<dbReference type="InterPro" id="IPR038158">
    <property type="entry name" value="H-NOX_domain_sf"/>
</dbReference>
<protein>
    <submittedName>
        <fullName evidence="2">Heme NO-binding domain-containing protein</fullName>
    </submittedName>
</protein>
<evidence type="ECO:0000259" key="1">
    <source>
        <dbReference type="Pfam" id="PF07700"/>
    </source>
</evidence>
<sequence length="184" mass="20102">MYGLVNKAVEDLVCSHYGELTWAQIQARAGVQAPGFVAMESYPDEVTYKLVAAASEVLGAPTAVLLEAVGEHWILFTARHGYGELLPMFGATLREFVTNLDNMHARVGLTFAKLRPPSFVVRDAGPQVLLLEYHSSREGLAPMVIGLLKGLARTFAEEIAVEHVHGRERGGFDLFRLELQPAAA</sequence>
<dbReference type="InterPro" id="IPR024096">
    <property type="entry name" value="NO_sig/Golgi_transp_ligand-bd"/>
</dbReference>
<dbReference type="RefSeq" id="WP_272086808.1">
    <property type="nucleotide sequence ID" value="NZ_JAQNDL010000001.1"/>
</dbReference>
<accession>A0ABT5DZ46</accession>
<dbReference type="Proteomes" id="UP001221686">
    <property type="component" value="Unassembled WGS sequence"/>
</dbReference>